<organism evidence="6 7">
    <name type="scientific">Stenotrophomonas capsici</name>
    <dbReference type="NCBI Taxonomy" id="3110230"/>
    <lineage>
        <taxon>Bacteria</taxon>
        <taxon>Pseudomonadati</taxon>
        <taxon>Pseudomonadota</taxon>
        <taxon>Gammaproteobacteria</taxon>
        <taxon>Lysobacterales</taxon>
        <taxon>Lysobacteraceae</taxon>
        <taxon>Stenotrophomonas</taxon>
    </lineage>
</organism>
<dbReference type="EMBL" id="JAYFUH010000079">
    <property type="protein sequence ID" value="MEA5667232.1"/>
    <property type="molecule type" value="Genomic_DNA"/>
</dbReference>
<dbReference type="Pfam" id="PF12833">
    <property type="entry name" value="HTH_18"/>
    <property type="match status" value="1"/>
</dbReference>
<gene>
    <name evidence="6" type="ORF">VA603_06755</name>
</gene>
<protein>
    <submittedName>
        <fullName evidence="6">AraC family transcriptional regulator</fullName>
    </submittedName>
</protein>
<feature type="region of interest" description="Disordered" evidence="4">
    <location>
        <begin position="280"/>
        <end position="311"/>
    </location>
</feature>
<dbReference type="InterPro" id="IPR009057">
    <property type="entry name" value="Homeodomain-like_sf"/>
</dbReference>
<comment type="caution">
    <text evidence="6">The sequence shown here is derived from an EMBL/GenBank/DDBJ whole genome shotgun (WGS) entry which is preliminary data.</text>
</comment>
<feature type="region of interest" description="Disordered" evidence="4">
    <location>
        <begin position="1"/>
        <end position="27"/>
    </location>
</feature>
<evidence type="ECO:0000313" key="6">
    <source>
        <dbReference type="EMBL" id="MEA5667232.1"/>
    </source>
</evidence>
<dbReference type="InterPro" id="IPR020449">
    <property type="entry name" value="Tscrpt_reg_AraC-type_HTH"/>
</dbReference>
<keyword evidence="3" id="KW-0804">Transcription</keyword>
<name>A0ABU5V2M8_9GAMM</name>
<feature type="compositionally biased region" description="Polar residues" evidence="4">
    <location>
        <begin position="9"/>
        <end position="21"/>
    </location>
</feature>
<keyword evidence="2" id="KW-0238">DNA-binding</keyword>
<dbReference type="Gene3D" id="1.10.10.60">
    <property type="entry name" value="Homeodomain-like"/>
    <property type="match status" value="1"/>
</dbReference>
<dbReference type="PROSITE" id="PS01124">
    <property type="entry name" value="HTH_ARAC_FAMILY_2"/>
    <property type="match status" value="1"/>
</dbReference>
<dbReference type="RefSeq" id="WP_323438325.1">
    <property type="nucleotide sequence ID" value="NZ_JAYFUH010000079.1"/>
</dbReference>
<sequence>MKIRHHQLHGSQALSLPSGPSDSVHVVASSGRGTRLQVPAGWVSVTAILHGELELSSNDTPWLLPSRHVQVWLEGGLRHHSRCHARWMCITAPLQTWRQAHPGPLPGSALIPRQEPCPHALARPIVHLTRTRWFPTDADTPEVADAFMQLHDALIEQQQALQGELERCSGRTAARRHQTLLRLLKVQHLIRCNVDDRLDLSRLAAIANYSPTHLIRVYREVFGETPSEYAIRLRQQRAWELVQGTGLSVCEIAESLGFESESAFCRAFKHAFGCTTSEARRRQGAGPLQTTRPPSCADAASADQRAPALAP</sequence>
<evidence type="ECO:0000256" key="1">
    <source>
        <dbReference type="ARBA" id="ARBA00023015"/>
    </source>
</evidence>
<feature type="domain" description="HTH araC/xylS-type" evidence="5">
    <location>
        <begin position="184"/>
        <end position="282"/>
    </location>
</feature>
<evidence type="ECO:0000256" key="4">
    <source>
        <dbReference type="SAM" id="MobiDB-lite"/>
    </source>
</evidence>
<dbReference type="Proteomes" id="UP001301653">
    <property type="component" value="Unassembled WGS sequence"/>
</dbReference>
<keyword evidence="7" id="KW-1185">Reference proteome</keyword>
<evidence type="ECO:0000313" key="7">
    <source>
        <dbReference type="Proteomes" id="UP001301653"/>
    </source>
</evidence>
<dbReference type="SMART" id="SM00342">
    <property type="entry name" value="HTH_ARAC"/>
    <property type="match status" value="1"/>
</dbReference>
<proteinExistence type="predicted"/>
<dbReference type="SUPFAM" id="SSF46689">
    <property type="entry name" value="Homeodomain-like"/>
    <property type="match status" value="2"/>
</dbReference>
<feature type="compositionally biased region" description="Low complexity" evidence="4">
    <location>
        <begin position="297"/>
        <end position="311"/>
    </location>
</feature>
<dbReference type="PANTHER" id="PTHR43280:SF28">
    <property type="entry name" value="HTH-TYPE TRANSCRIPTIONAL ACTIVATOR RHAS"/>
    <property type="match status" value="1"/>
</dbReference>
<accession>A0ABU5V2M8</accession>
<keyword evidence="1" id="KW-0805">Transcription regulation</keyword>
<dbReference type="InterPro" id="IPR018060">
    <property type="entry name" value="HTH_AraC"/>
</dbReference>
<reference evidence="6 7" key="1">
    <citation type="submission" date="2023-12" db="EMBL/GenBank/DDBJ databases">
        <title>Stenotrophomonas guangdongensis sp. nov., isolated from wilted pepper plants (Capsicum annuum).</title>
        <authorList>
            <person name="Qiu M."/>
            <person name="Li Y."/>
            <person name="Liu Q."/>
            <person name="Zhang X."/>
            <person name="Huang Y."/>
            <person name="Guo R."/>
            <person name="Hu M."/>
            <person name="Zhou J."/>
            <person name="Zhou X."/>
        </authorList>
    </citation>
    <scope>NUCLEOTIDE SEQUENCE [LARGE SCALE GENOMIC DNA]</scope>
    <source>
        <strain evidence="6 7">MH1</strain>
    </source>
</reference>
<evidence type="ECO:0000256" key="3">
    <source>
        <dbReference type="ARBA" id="ARBA00023163"/>
    </source>
</evidence>
<dbReference type="PRINTS" id="PR00032">
    <property type="entry name" value="HTHARAC"/>
</dbReference>
<evidence type="ECO:0000256" key="2">
    <source>
        <dbReference type="ARBA" id="ARBA00023125"/>
    </source>
</evidence>
<dbReference type="PANTHER" id="PTHR43280">
    <property type="entry name" value="ARAC-FAMILY TRANSCRIPTIONAL REGULATOR"/>
    <property type="match status" value="1"/>
</dbReference>
<evidence type="ECO:0000259" key="5">
    <source>
        <dbReference type="PROSITE" id="PS01124"/>
    </source>
</evidence>